<dbReference type="OrthoDB" id="5977221at2759"/>
<proteinExistence type="predicted"/>
<dbReference type="AlphaFoldDB" id="A0A6S7INF1"/>
<reference evidence="1" key="1">
    <citation type="submission" date="2020-04" db="EMBL/GenBank/DDBJ databases">
        <authorList>
            <person name="Alioto T."/>
            <person name="Alioto T."/>
            <person name="Gomez Garrido J."/>
        </authorList>
    </citation>
    <scope>NUCLEOTIDE SEQUENCE</scope>
    <source>
        <strain evidence="1">A484AB</strain>
    </source>
</reference>
<dbReference type="EMBL" id="CACRXK020005735">
    <property type="protein sequence ID" value="CAB4007232.1"/>
    <property type="molecule type" value="Genomic_DNA"/>
</dbReference>
<sequence length="158" mass="18276">MAYGSMVWDNCSSDCVQSILKLQKKAALIILEADRTTPSITLLNTLNWLPFTRQSQIKWNTLVYKRVNTSVNTPNYIDRLLLQNSDIHQRETRYSNTNLVCPRFTRKTEGGHTFTARSSIEWNSIDMDIRKKTSVASFKSNLYKSFLEKQKATMIMSL</sequence>
<accession>A0A6S7INF1</accession>
<gene>
    <name evidence="1" type="ORF">PACLA_8A082023</name>
</gene>
<name>A0A6S7INF1_PARCT</name>
<comment type="caution">
    <text evidence="1">The sequence shown here is derived from an EMBL/GenBank/DDBJ whole genome shotgun (WGS) entry which is preliminary data.</text>
</comment>
<organism evidence="1 2">
    <name type="scientific">Paramuricea clavata</name>
    <name type="common">Red gorgonian</name>
    <name type="synonym">Violescent sea-whip</name>
    <dbReference type="NCBI Taxonomy" id="317549"/>
    <lineage>
        <taxon>Eukaryota</taxon>
        <taxon>Metazoa</taxon>
        <taxon>Cnidaria</taxon>
        <taxon>Anthozoa</taxon>
        <taxon>Octocorallia</taxon>
        <taxon>Malacalcyonacea</taxon>
        <taxon>Plexauridae</taxon>
        <taxon>Paramuricea</taxon>
    </lineage>
</organism>
<keyword evidence="2" id="KW-1185">Reference proteome</keyword>
<protein>
    <submittedName>
        <fullName evidence="1">Uncharacterized protein</fullName>
    </submittedName>
</protein>
<dbReference type="Proteomes" id="UP001152795">
    <property type="component" value="Unassembled WGS sequence"/>
</dbReference>
<evidence type="ECO:0000313" key="2">
    <source>
        <dbReference type="Proteomes" id="UP001152795"/>
    </source>
</evidence>
<evidence type="ECO:0000313" key="1">
    <source>
        <dbReference type="EMBL" id="CAB4007232.1"/>
    </source>
</evidence>